<accession>A0ABT3K4T6</accession>
<dbReference type="Proteomes" id="UP001526337">
    <property type="component" value="Unassembled WGS sequence"/>
</dbReference>
<protein>
    <submittedName>
        <fullName evidence="1">Uncharacterized protein</fullName>
    </submittedName>
</protein>
<organism evidence="1 2">
    <name type="scientific">Gluconacetobacter entanii</name>
    <dbReference type="NCBI Taxonomy" id="108528"/>
    <lineage>
        <taxon>Bacteria</taxon>
        <taxon>Pseudomonadati</taxon>
        <taxon>Pseudomonadota</taxon>
        <taxon>Alphaproteobacteria</taxon>
        <taxon>Acetobacterales</taxon>
        <taxon>Acetobacteraceae</taxon>
        <taxon>Gluconacetobacter</taxon>
    </lineage>
</organism>
<keyword evidence="2" id="KW-1185">Reference proteome</keyword>
<evidence type="ECO:0000313" key="2">
    <source>
        <dbReference type="Proteomes" id="UP001526337"/>
    </source>
</evidence>
<dbReference type="RefSeq" id="WP_171790013.1">
    <property type="nucleotide sequence ID" value="NZ_JABJWD010000020.1"/>
</dbReference>
<reference evidence="1 2" key="1">
    <citation type="submission" date="2022-07" db="EMBL/GenBank/DDBJ databases">
        <title>Genome stability of Gluconacetobacter entanii AV429.</title>
        <authorList>
            <person name="Trcek J."/>
            <person name="Cepec E."/>
        </authorList>
    </citation>
    <scope>NUCLEOTIDE SEQUENCE [LARGE SCALE GENOMIC DNA]</scope>
    <source>
        <strain evidence="1 2">AV429_2022</strain>
    </source>
</reference>
<evidence type="ECO:0000313" key="1">
    <source>
        <dbReference type="EMBL" id="MCW4590431.1"/>
    </source>
</evidence>
<dbReference type="EMBL" id="JANGSQ010000099">
    <property type="protein sequence ID" value="MCW4590431.1"/>
    <property type="molecule type" value="Genomic_DNA"/>
</dbReference>
<gene>
    <name evidence="1" type="ORF">NO263_07550</name>
</gene>
<proteinExistence type="predicted"/>
<sequence>MNIPKAWTAIAIAIFSESEGRFIPAPGAKITEAQTMGNPAIQRRTVSVGGRKIMQVRAK</sequence>
<comment type="caution">
    <text evidence="1">The sequence shown here is derived from an EMBL/GenBank/DDBJ whole genome shotgun (WGS) entry which is preliminary data.</text>
</comment>
<name>A0ABT3K4T6_9PROT</name>